<dbReference type="Gene3D" id="3.40.50.2300">
    <property type="match status" value="1"/>
</dbReference>
<organism evidence="12 13">
    <name type="scientific">Draconibacterium orientale</name>
    <dbReference type="NCBI Taxonomy" id="1168034"/>
    <lineage>
        <taxon>Bacteria</taxon>
        <taxon>Pseudomonadati</taxon>
        <taxon>Bacteroidota</taxon>
        <taxon>Bacteroidia</taxon>
        <taxon>Marinilabiliales</taxon>
        <taxon>Prolixibacteraceae</taxon>
        <taxon>Draconibacterium</taxon>
    </lineage>
</organism>
<feature type="transmembrane region" description="Helical" evidence="8">
    <location>
        <begin position="465"/>
        <end position="487"/>
    </location>
</feature>
<dbReference type="Gene3D" id="3.30.565.10">
    <property type="entry name" value="Histidine kinase-like ATPase, C-terminal domain"/>
    <property type="match status" value="1"/>
</dbReference>
<dbReference type="InterPro" id="IPR003594">
    <property type="entry name" value="HATPase_dom"/>
</dbReference>
<evidence type="ECO:0000256" key="4">
    <source>
        <dbReference type="ARBA" id="ARBA00023015"/>
    </source>
</evidence>
<dbReference type="Pfam" id="PF07495">
    <property type="entry name" value="Y_Y_Y"/>
    <property type="match status" value="1"/>
</dbReference>
<evidence type="ECO:0000256" key="8">
    <source>
        <dbReference type="SAM" id="Phobius"/>
    </source>
</evidence>
<dbReference type="SMART" id="SM00388">
    <property type="entry name" value="HisKA"/>
    <property type="match status" value="1"/>
</dbReference>
<dbReference type="InterPro" id="IPR003661">
    <property type="entry name" value="HisK_dim/P_dom"/>
</dbReference>
<dbReference type="CDD" id="cd00082">
    <property type="entry name" value="HisKA"/>
    <property type="match status" value="1"/>
</dbReference>
<dbReference type="InterPro" id="IPR036097">
    <property type="entry name" value="HisK_dim/P_sf"/>
</dbReference>
<keyword evidence="8" id="KW-0472">Membrane</keyword>
<dbReference type="Pfam" id="PF00072">
    <property type="entry name" value="Response_reg"/>
    <property type="match status" value="1"/>
</dbReference>
<evidence type="ECO:0000313" key="12">
    <source>
        <dbReference type="EMBL" id="AHW61434.1"/>
    </source>
</evidence>
<dbReference type="PROSITE" id="PS50109">
    <property type="entry name" value="HIS_KIN"/>
    <property type="match status" value="1"/>
</dbReference>
<evidence type="ECO:0000259" key="10">
    <source>
        <dbReference type="PROSITE" id="PS50109"/>
    </source>
</evidence>
<keyword evidence="6" id="KW-0804">Transcription</keyword>
<dbReference type="SUPFAM" id="SSF55874">
    <property type="entry name" value="ATPase domain of HSP90 chaperone/DNA topoisomerase II/histidine kinase"/>
    <property type="match status" value="1"/>
</dbReference>
<dbReference type="InterPro" id="IPR001789">
    <property type="entry name" value="Sig_transdc_resp-reg_receiver"/>
</dbReference>
<feature type="modified residue" description="4-aspartylphosphate" evidence="7">
    <location>
        <position position="839"/>
    </location>
</feature>
<dbReference type="InterPro" id="IPR011123">
    <property type="entry name" value="Y_Y_Y"/>
</dbReference>
<dbReference type="Gene3D" id="2.60.40.10">
    <property type="entry name" value="Immunoglobulins"/>
    <property type="match status" value="1"/>
</dbReference>
<dbReference type="InterPro" id="IPR011110">
    <property type="entry name" value="Reg_prop"/>
</dbReference>
<dbReference type="Pfam" id="PF07494">
    <property type="entry name" value="Reg_prop"/>
    <property type="match status" value="2"/>
</dbReference>
<dbReference type="PRINTS" id="PR00344">
    <property type="entry name" value="BCTRLSENSOR"/>
</dbReference>
<dbReference type="Gene3D" id="1.10.287.130">
    <property type="match status" value="1"/>
</dbReference>
<name>A0ABM5QCA2_9BACT</name>
<dbReference type="SUPFAM" id="SSF46689">
    <property type="entry name" value="Homeodomain-like"/>
    <property type="match status" value="1"/>
</dbReference>
<evidence type="ECO:0000259" key="9">
    <source>
        <dbReference type="PROSITE" id="PS01124"/>
    </source>
</evidence>
<feature type="domain" description="Response regulatory" evidence="11">
    <location>
        <begin position="791"/>
        <end position="906"/>
    </location>
</feature>
<keyword evidence="13" id="KW-1185">Reference proteome</keyword>
<keyword evidence="8" id="KW-1133">Transmembrane helix</keyword>
<dbReference type="InterPro" id="IPR011006">
    <property type="entry name" value="CheY-like_superfamily"/>
</dbReference>
<dbReference type="PANTHER" id="PTHR43547:SF2">
    <property type="entry name" value="HYBRID SIGNAL TRANSDUCTION HISTIDINE KINASE C"/>
    <property type="match status" value="1"/>
</dbReference>
<dbReference type="Proteomes" id="UP000023772">
    <property type="component" value="Chromosome"/>
</dbReference>
<dbReference type="Pfam" id="PF00512">
    <property type="entry name" value="HisKA"/>
    <property type="match status" value="1"/>
</dbReference>
<accession>A0ABM5QCA2</accession>
<sequence>MLPSTVDNLGNKIYIKSFAAFNNQLWIGTSYNLLQYENKNGVYVLKKDYGEQKYTHNGREFIAYTIFDMYADSTGLWIGTEDAGLIHYQFTRDMELDLSSREYYNENTEIAIPGNKVIELVPSKKYPGVIYAGITERGFVILKTDRNKIVSVESFSSGPENHQITSNIIRALHEDSSGDVWIGTENGLNCYHPETGKFDKYFYSTTDKKSLNDNAVNAILEDSPGKLWIGTTSGLNRKIKEVDSSGNEVVKFKGFPEIEYLQNDLISGLMEDKSGDLWIRTYRGIVEFDVQNEAIVSRHFSQDYQNDRVERNAQFVLENGKILVGNLSGFIVQEPETISQMEQTANVVITDLLIYDKSMNDELELRTEYGIDTDIPYAEKVKLSYKDKMLTFSFSDMDYKNPGKNEYFFRMEGFDEQWNSAGTRNTATYTNLPPGNYTFKVVASAGNRVDYAKASTFQVSMSPPWWKSIVAYIVYGLLFIAVMYFFMKYSIINAQKKSELAFEHLRAEELRNLNEQKTLFFTDITHELRTPLTLILGPSKELLDDTKLSEESHKLAQLINTSAYKLLRLVNQLIEFRKIEKGIPDNLYIQHCNLVNLLHEVYNFFKPMADSRQIEFKLNATPEIIMANFDPDKMEKIIFNLLSNAFKYSPDNSVISITAFERENTNAEKEVIIEVKDSGVGIAKEHQEKVFERFFQIKQLRTQSTGGIGLFMAKAMIEQHDGTIELDSEEGNGSCFRLVLPQNSELAANAEKSEKWKPEDSITSLVQPEDATFGNILHDTSFSEVDKSKPHVLVVEDDANLKAFLCTGLSKHFNVACADNGMEALEKIEANTPDLILSDIMMPEMDGFELCTQLRNDLNFSHIPVIFLTAKTMHEDQVRGLKLGAVDYIYKPFNMVSLSLKIYNLLNLQKQKQERLRTEQILEPEHIELSSLDEEFLKAAVQSVQDNLDNTAFDVEAFSAELKVSANQAYRKIKALTGQTANEFIRTQRLKVASGLLVQKKRSISEVIYMVGFTSPSYFSRCFKDFYGCTPKEYIEKNT</sequence>
<feature type="domain" description="Histidine kinase" evidence="10">
    <location>
        <begin position="523"/>
        <end position="744"/>
    </location>
</feature>
<evidence type="ECO:0000256" key="2">
    <source>
        <dbReference type="ARBA" id="ARBA00012438"/>
    </source>
</evidence>
<dbReference type="Gene3D" id="1.10.10.60">
    <property type="entry name" value="Homeodomain-like"/>
    <property type="match status" value="1"/>
</dbReference>
<dbReference type="EC" id="2.7.13.3" evidence="2"/>
<dbReference type="SMART" id="SM00448">
    <property type="entry name" value="REC"/>
    <property type="match status" value="1"/>
</dbReference>
<dbReference type="InterPro" id="IPR036890">
    <property type="entry name" value="HATPase_C_sf"/>
</dbReference>
<dbReference type="EMBL" id="CP007451">
    <property type="protein sequence ID" value="AHW61434.1"/>
    <property type="molecule type" value="Genomic_DNA"/>
</dbReference>
<dbReference type="Pfam" id="PF02518">
    <property type="entry name" value="HATPase_c"/>
    <property type="match status" value="1"/>
</dbReference>
<dbReference type="PROSITE" id="PS50110">
    <property type="entry name" value="RESPONSE_REGULATORY"/>
    <property type="match status" value="1"/>
</dbReference>
<dbReference type="CDD" id="cd17574">
    <property type="entry name" value="REC_OmpR"/>
    <property type="match status" value="1"/>
</dbReference>
<dbReference type="PROSITE" id="PS01124">
    <property type="entry name" value="HTH_ARAC_FAMILY_2"/>
    <property type="match status" value="1"/>
</dbReference>
<dbReference type="PROSITE" id="PS00041">
    <property type="entry name" value="HTH_ARAC_FAMILY_1"/>
    <property type="match status" value="1"/>
</dbReference>
<dbReference type="InterPro" id="IPR018060">
    <property type="entry name" value="HTH_AraC"/>
</dbReference>
<dbReference type="SUPFAM" id="SSF47384">
    <property type="entry name" value="Homodimeric domain of signal transducing histidine kinase"/>
    <property type="match status" value="1"/>
</dbReference>
<evidence type="ECO:0000256" key="6">
    <source>
        <dbReference type="ARBA" id="ARBA00023163"/>
    </source>
</evidence>
<keyword evidence="4" id="KW-0805">Transcription regulation</keyword>
<dbReference type="SMART" id="SM00387">
    <property type="entry name" value="HATPase_c"/>
    <property type="match status" value="1"/>
</dbReference>
<comment type="catalytic activity">
    <reaction evidence="1">
        <text>ATP + protein L-histidine = ADP + protein N-phospho-L-histidine.</text>
        <dbReference type="EC" id="2.7.13.3"/>
    </reaction>
</comment>
<evidence type="ECO:0000256" key="7">
    <source>
        <dbReference type="PROSITE-ProRule" id="PRU00169"/>
    </source>
</evidence>
<gene>
    <name evidence="12" type="ORF">FH5T_00950</name>
</gene>
<dbReference type="PANTHER" id="PTHR43547">
    <property type="entry name" value="TWO-COMPONENT HISTIDINE KINASE"/>
    <property type="match status" value="1"/>
</dbReference>
<dbReference type="InterPro" id="IPR004358">
    <property type="entry name" value="Sig_transdc_His_kin-like_C"/>
</dbReference>
<keyword evidence="8" id="KW-0812">Transmembrane</keyword>
<keyword evidence="3 7" id="KW-0597">Phosphoprotein</keyword>
<reference evidence="12 13" key="1">
    <citation type="submission" date="2014-03" db="EMBL/GenBank/DDBJ databases">
        <title>Complete genome sequence of a deeply braunched marine Bacteroidia bacterium Draconibacterium orientale type strain FH5T.</title>
        <authorList>
            <person name="Li X."/>
            <person name="Wang X."/>
            <person name="Xie Z."/>
            <person name="Du Z."/>
            <person name="Chen G."/>
        </authorList>
    </citation>
    <scope>NUCLEOTIDE SEQUENCE [LARGE SCALE GENOMIC DNA]</scope>
    <source>
        <strain evidence="12 13">FH5</strain>
    </source>
</reference>
<dbReference type="InterPro" id="IPR013783">
    <property type="entry name" value="Ig-like_fold"/>
</dbReference>
<evidence type="ECO:0000256" key="1">
    <source>
        <dbReference type="ARBA" id="ARBA00000085"/>
    </source>
</evidence>
<dbReference type="Gene3D" id="2.130.10.10">
    <property type="entry name" value="YVTN repeat-like/Quinoprotein amine dehydrogenase"/>
    <property type="match status" value="1"/>
</dbReference>
<evidence type="ECO:0000256" key="5">
    <source>
        <dbReference type="ARBA" id="ARBA00023125"/>
    </source>
</evidence>
<dbReference type="InterPro" id="IPR015943">
    <property type="entry name" value="WD40/YVTN_repeat-like_dom_sf"/>
</dbReference>
<proteinExistence type="predicted"/>
<keyword evidence="5" id="KW-0238">DNA-binding</keyword>
<protein>
    <recommendedName>
        <fullName evidence="2">histidine kinase</fullName>
        <ecNumber evidence="2">2.7.13.3</ecNumber>
    </recommendedName>
</protein>
<dbReference type="SUPFAM" id="SSF63829">
    <property type="entry name" value="Calcium-dependent phosphotriesterase"/>
    <property type="match status" value="1"/>
</dbReference>
<evidence type="ECO:0000313" key="13">
    <source>
        <dbReference type="Proteomes" id="UP000023772"/>
    </source>
</evidence>
<dbReference type="InterPro" id="IPR018062">
    <property type="entry name" value="HTH_AraC-typ_CS"/>
</dbReference>
<dbReference type="InterPro" id="IPR009057">
    <property type="entry name" value="Homeodomain-like_sf"/>
</dbReference>
<feature type="domain" description="HTH araC/xylS-type" evidence="9">
    <location>
        <begin position="938"/>
        <end position="1037"/>
    </location>
</feature>
<evidence type="ECO:0000259" key="11">
    <source>
        <dbReference type="PROSITE" id="PS50110"/>
    </source>
</evidence>
<evidence type="ECO:0000256" key="3">
    <source>
        <dbReference type="ARBA" id="ARBA00022553"/>
    </source>
</evidence>
<dbReference type="InterPro" id="IPR005467">
    <property type="entry name" value="His_kinase_dom"/>
</dbReference>
<dbReference type="Pfam" id="PF12833">
    <property type="entry name" value="HTH_18"/>
    <property type="match status" value="1"/>
</dbReference>
<dbReference type="SUPFAM" id="SSF52172">
    <property type="entry name" value="CheY-like"/>
    <property type="match status" value="1"/>
</dbReference>
<dbReference type="SMART" id="SM00342">
    <property type="entry name" value="HTH_ARAC"/>
    <property type="match status" value="1"/>
</dbReference>